<dbReference type="Gene3D" id="1.10.260.40">
    <property type="entry name" value="lambda repressor-like DNA-binding domains"/>
    <property type="match status" value="1"/>
</dbReference>
<reference evidence="1" key="1">
    <citation type="submission" date="2023-04" db="EMBL/GenBank/DDBJ databases">
        <title>Genome dynamics across the evolutionary transition to endosymbiosis.</title>
        <authorList>
            <person name="Siozios S."/>
            <person name="Nadal-Jimenez P."/>
            <person name="Azagi T."/>
            <person name="Sprong H."/>
            <person name="Frost C.L."/>
            <person name="Parratt S.R."/>
            <person name="Taylor G."/>
            <person name="Brettell L."/>
            <person name="Lew K.C."/>
            <person name="Croft L."/>
            <person name="King K.C."/>
            <person name="Brockhurst M.A."/>
            <person name="Hypsa V."/>
            <person name="Novakova E."/>
            <person name="Darby A.C."/>
            <person name="Hurst G.D.D."/>
        </authorList>
    </citation>
    <scope>NUCLEOTIDE SEQUENCE</scope>
    <source>
        <strain evidence="1">AIh</strain>
    </source>
</reference>
<organism evidence="1 2">
    <name type="scientific">Arsenophonus nasoniae</name>
    <name type="common">son-killer infecting Nasonia vitripennis</name>
    <dbReference type="NCBI Taxonomy" id="638"/>
    <lineage>
        <taxon>Bacteria</taxon>
        <taxon>Pseudomonadati</taxon>
        <taxon>Pseudomonadota</taxon>
        <taxon>Gammaproteobacteria</taxon>
        <taxon>Enterobacterales</taxon>
        <taxon>Morganellaceae</taxon>
        <taxon>Arsenophonus</taxon>
    </lineage>
</organism>
<dbReference type="RefSeq" id="WP_280629469.1">
    <property type="nucleotide sequence ID" value="NZ_CP123498.1"/>
</dbReference>
<evidence type="ECO:0008006" key="3">
    <source>
        <dbReference type="Google" id="ProtNLM"/>
    </source>
</evidence>
<name>A0AA95GEC3_9GAMM</name>
<sequence>MNVYEKLNEVMKVEKISLDISPNISWPKVERLLRHKQLEKYSIWLTTGKIIPEVGQISPTLAHNGLMKITS</sequence>
<accession>A0AA95GEC3</accession>
<dbReference type="AlphaFoldDB" id="A0AA95GEC3"/>
<evidence type="ECO:0000313" key="2">
    <source>
        <dbReference type="Proteomes" id="UP001177597"/>
    </source>
</evidence>
<protein>
    <recommendedName>
        <fullName evidence="3">Phage transcriptional regulator</fullName>
    </recommendedName>
</protein>
<gene>
    <name evidence="1" type="ORF">QE207_02955</name>
</gene>
<dbReference type="InterPro" id="IPR010982">
    <property type="entry name" value="Lambda_DNA-bd_dom_sf"/>
</dbReference>
<dbReference type="Proteomes" id="UP001177597">
    <property type="component" value="Chromosome"/>
</dbReference>
<evidence type="ECO:0000313" key="1">
    <source>
        <dbReference type="EMBL" id="WGL95600.1"/>
    </source>
</evidence>
<proteinExistence type="predicted"/>
<dbReference type="EMBL" id="CP123498">
    <property type="protein sequence ID" value="WGL95600.1"/>
    <property type="molecule type" value="Genomic_DNA"/>
</dbReference>
<dbReference type="GO" id="GO:0003677">
    <property type="term" value="F:DNA binding"/>
    <property type="evidence" value="ECO:0007669"/>
    <property type="project" value="InterPro"/>
</dbReference>